<comment type="caution">
    <text evidence="1">The sequence shown here is derived from an EMBL/GenBank/DDBJ whole genome shotgun (WGS) entry which is preliminary data.</text>
</comment>
<dbReference type="AlphaFoldDB" id="A0A9Q0YHI8"/>
<dbReference type="PANTHER" id="PTHR47501">
    <property type="entry name" value="TRANSPOSASE-RELATED"/>
    <property type="match status" value="1"/>
</dbReference>
<evidence type="ECO:0000313" key="1">
    <source>
        <dbReference type="EMBL" id="KAJ8020277.1"/>
    </source>
</evidence>
<accession>A0A9Q0YHI8</accession>
<evidence type="ECO:0000313" key="2">
    <source>
        <dbReference type="Proteomes" id="UP001152320"/>
    </source>
</evidence>
<proteinExistence type="predicted"/>
<gene>
    <name evidence="1" type="ORF">HOLleu_39831</name>
</gene>
<organism evidence="1 2">
    <name type="scientific">Holothuria leucospilota</name>
    <name type="common">Black long sea cucumber</name>
    <name type="synonym">Mertensiothuria leucospilota</name>
    <dbReference type="NCBI Taxonomy" id="206669"/>
    <lineage>
        <taxon>Eukaryota</taxon>
        <taxon>Metazoa</taxon>
        <taxon>Echinodermata</taxon>
        <taxon>Eleutherozoa</taxon>
        <taxon>Echinozoa</taxon>
        <taxon>Holothuroidea</taxon>
        <taxon>Aspidochirotacea</taxon>
        <taxon>Aspidochirotida</taxon>
        <taxon>Holothuriidae</taxon>
        <taxon>Holothuria</taxon>
    </lineage>
</organism>
<dbReference type="OrthoDB" id="10057873at2759"/>
<protein>
    <submittedName>
        <fullName evidence="1">Uncharacterized protein</fullName>
    </submittedName>
</protein>
<dbReference type="EMBL" id="JAIZAY010000022">
    <property type="protein sequence ID" value="KAJ8020277.1"/>
    <property type="molecule type" value="Genomic_DNA"/>
</dbReference>
<keyword evidence="2" id="KW-1185">Reference proteome</keyword>
<name>A0A9Q0YHI8_HOLLE</name>
<dbReference type="Proteomes" id="UP001152320">
    <property type="component" value="Chromosome 22"/>
</dbReference>
<sequence length="165" mass="18903">MGVTCHWIDAETLRRHSEAIACRRLKGSHTVQTILASTFEDIQKELKWKGQSQTMAVTFANLSVYFIRLFGGQNVDKDTTSSEDDIPMDFSEVASFFDQDEESEFMYNLPHHHRCACHTLNLTASKDVEAAESAKTFKAVSRAAFQKRSSRFQQAEQKFSCFRYN</sequence>
<dbReference type="PANTHER" id="PTHR47501:SF5">
    <property type="entry name" value="HAT C-TERMINAL DIMERISATION DOMAIN-CONTAINING PROTEIN"/>
    <property type="match status" value="1"/>
</dbReference>
<reference evidence="1" key="1">
    <citation type="submission" date="2021-10" db="EMBL/GenBank/DDBJ databases">
        <title>Tropical sea cucumber genome reveals ecological adaptation and Cuvierian tubules defense mechanism.</title>
        <authorList>
            <person name="Chen T."/>
        </authorList>
    </citation>
    <scope>NUCLEOTIDE SEQUENCE</scope>
    <source>
        <strain evidence="1">Nanhai2018</strain>
        <tissue evidence="1">Muscle</tissue>
    </source>
</reference>